<dbReference type="OrthoDB" id="9765926at2"/>
<feature type="domain" description="MAM" evidence="2">
    <location>
        <begin position="57"/>
        <end position="262"/>
    </location>
</feature>
<gene>
    <name evidence="4" type="ORF">E1J38_002210</name>
</gene>
<keyword evidence="1" id="KW-0812">Transmembrane</keyword>
<evidence type="ECO:0000313" key="5">
    <source>
        <dbReference type="Proteomes" id="UP000295814"/>
    </source>
</evidence>
<dbReference type="Proteomes" id="UP000295814">
    <property type="component" value="Unassembled WGS sequence"/>
</dbReference>
<dbReference type="InterPro" id="IPR013783">
    <property type="entry name" value="Ig-like_fold"/>
</dbReference>
<dbReference type="GO" id="GO:0016020">
    <property type="term" value="C:membrane"/>
    <property type="evidence" value="ECO:0007669"/>
    <property type="project" value="InterPro"/>
</dbReference>
<dbReference type="PROSITE" id="PS00018">
    <property type="entry name" value="EF_HAND_1"/>
    <property type="match status" value="1"/>
</dbReference>
<reference evidence="4 5" key="1">
    <citation type="submission" date="2019-07" db="EMBL/GenBank/DDBJ databases">
        <title>Seonamhaeicola sp. W255 draft genome.</title>
        <authorList>
            <person name="Zhang X.-Y."/>
            <person name="Zhang R."/>
            <person name="Zhong Y.-L."/>
            <person name="Du Z.-J."/>
        </authorList>
    </citation>
    <scope>NUCLEOTIDE SEQUENCE [LARGE SCALE GENOMIC DNA]</scope>
    <source>
        <strain evidence="4 5">W255</strain>
    </source>
</reference>
<evidence type="ECO:0000256" key="1">
    <source>
        <dbReference type="SAM" id="Phobius"/>
    </source>
</evidence>
<dbReference type="Pfam" id="PF13585">
    <property type="entry name" value="CHU_C"/>
    <property type="match status" value="1"/>
</dbReference>
<evidence type="ECO:0000259" key="3">
    <source>
        <dbReference type="PROSITE" id="PS50093"/>
    </source>
</evidence>
<dbReference type="InterPro" id="IPR026341">
    <property type="entry name" value="T9SS_type_B"/>
</dbReference>
<organism evidence="4 5">
    <name type="scientific">Seonamhaeicola sediminis</name>
    <dbReference type="NCBI Taxonomy" id="2528206"/>
    <lineage>
        <taxon>Bacteria</taxon>
        <taxon>Pseudomonadati</taxon>
        <taxon>Bacteroidota</taxon>
        <taxon>Flavobacteriia</taxon>
        <taxon>Flavobacteriales</taxon>
        <taxon>Flavobacteriaceae</taxon>
    </lineage>
</organism>
<dbReference type="PROSITE" id="PS50060">
    <property type="entry name" value="MAM_2"/>
    <property type="match status" value="1"/>
</dbReference>
<keyword evidence="1" id="KW-1133">Transmembrane helix</keyword>
<dbReference type="InterPro" id="IPR035986">
    <property type="entry name" value="PKD_dom_sf"/>
</dbReference>
<dbReference type="InterPro" id="IPR018247">
    <property type="entry name" value="EF_Hand_1_Ca_BS"/>
</dbReference>
<dbReference type="NCBIfam" id="TIGR04131">
    <property type="entry name" value="Bac_Flav_CTERM"/>
    <property type="match status" value="1"/>
</dbReference>
<comment type="caution">
    <text evidence="4">The sequence shown here is derived from an EMBL/GenBank/DDBJ whole genome shotgun (WGS) entry which is preliminary data.</text>
</comment>
<feature type="transmembrane region" description="Helical" evidence="1">
    <location>
        <begin position="7"/>
        <end position="26"/>
    </location>
</feature>
<proteinExistence type="predicted"/>
<dbReference type="SUPFAM" id="SSF103647">
    <property type="entry name" value="TSP type-3 repeat"/>
    <property type="match status" value="3"/>
</dbReference>
<evidence type="ECO:0000313" key="4">
    <source>
        <dbReference type="EMBL" id="TWO34692.1"/>
    </source>
</evidence>
<evidence type="ECO:0000259" key="2">
    <source>
        <dbReference type="PROSITE" id="PS50060"/>
    </source>
</evidence>
<dbReference type="EMBL" id="SMZJ02000001">
    <property type="protein sequence ID" value="TWO34692.1"/>
    <property type="molecule type" value="Genomic_DNA"/>
</dbReference>
<keyword evidence="1" id="KW-0472">Membrane</keyword>
<sequence>MNIKKLYTLIVFIIISFGMGMLDMYGQDSDGDGVLDVVDLCPGFDDMADNDGDGYPDGCDLDDDNDGILDINECGAFEFDLTSFSIPSPFTNVTNCSGQSIWFQSNPVYTIAPPNHPCFDPMGAMGVVTDHTTGLTTGGTIIGIQAGVGSDFLPVININRTVEPNSDYLLEFAHMIWARSDEPNPDFRGAIQLYVNGVLNTTWQGTPGLLFGVWEDGNVIINSGTNTTINIELRVRRGGTIGGNDYMIDDLRFSPLAQFCDTDKDGIPNQFDLDSDNDGCNDVIESGGVDTNNDGILDGSGIDLNGQVVAGTGGYNSYSGDETTATAISVINTPPNVISIIEGDNTSINASFSKIDTGVFNSGVPNYSSSTPSVSGFVYQWFLGDPNLGGMPLTELSPNYSDVTSNTLNLINVPQAFDGNIYYLVVNHTDYLCFSETYTTALNVNSQHPCDPILSGNLDSDGDGISDICDIDDDNDGILDSIECASQTGNLIENGDFEMGNMGFSTSYLLGMCNFGGFTPDAGEYLIVNNPFNCHQNFKNIGDHTSGTGNMMVINGSEAGNFPFFYSQTITQGIVQNRLYEFSVWVLNPVRVEFNAIDPIIELYINGILVGGPITVPETVGWTQIAGEWFSGTNASAVLEIRTRSSGANGNDVLLDDVEFFSCTTDTDGDGVLDSVDLDSDNDGIPDFIENGGTLTLLSNSDVNQNGLDDAYEANLAPIDTDGDSIPDYLDLDSDNDGVFDIEETGPLGILLFDANNDGRDDGPYGTNGWTNNAETFPDSSVLNHMLNDFDADTVFNYIDADSDGDGCNDVIEAGFSDANSDTYLGDVLPTVGVNGLVNNASDGYTTPNSDYLNVAPISITTQPMDTAVCEFSTTTISIISPDPENYQWELSIDGINWTVISDNTTYSGTSSSNLTISNTPLSFNNYKYRVKLDRSGNTCGLYSNEINLTVNELPVVNNPETYMQCDDASNDGQAVFNLTLNQIKEEINPNYIAEGLDFNYYETQIDAENGINAIQSPENYQDALGFTPETVWVRTETINGCFRIVPLTLVVNPSSIALRDYTPTPLYQCDDGLDERDGVATFNFSSLRNDISSNVFPTINVTVHFYESQMDAELEINEIQDISNHQNTNAPVSQNIWVRVKSNLGNTCLGLEEFPNLLNVEALPVANPVLIDSQCDFDTTDSYISYPFDTSLVEDTVLNGQLLTNVTITYDYLDITGMAVSTNTLPNPFLTETQTITITVTNTTTQDTNGPCSASTTLDFVVDEQPIITNTVMPQIVCDGDNGDIDDDGMFAFDTSSFANTILGAQTDVDIYFDFIDENGVLISDSPTLPNPLNSKTQTINVRVVNPIEVNCSASTSIDLIVNPLPEFTINSEYIVCTSDPTFMVELDPTEATSETFSYEWRWTSLDGSIVKQLLPQSTATLFVSAPGTYQVTLTKTDGSSCSRTKDIFVNASEKATITQDDVTIVDFTENSNSVTISSANLGQGNYEYALVDNGSGFKVYQDQPEFRNVKPGFYTIYVNDKDGCGETALDISVLGYMKFFTPNNDGFNDYWQIIGVSASFQSNSRILVFDRYGKLLKQISSLQEGWDGTYNGQRMPTDDYWFKVYLEDGREFSGHFTLKY</sequence>
<dbReference type="PANTHER" id="PTHR10199:SF110">
    <property type="entry name" value="TSP C-TERMINAL DOMAIN-CONTAINING PROTEIN"/>
    <property type="match status" value="1"/>
</dbReference>
<dbReference type="Gene3D" id="2.60.40.10">
    <property type="entry name" value="Immunoglobulins"/>
    <property type="match status" value="1"/>
</dbReference>
<dbReference type="Gene3D" id="4.10.1080.10">
    <property type="entry name" value="TSP type-3 repeat"/>
    <property type="match status" value="3"/>
</dbReference>
<keyword evidence="5" id="KW-1185">Reference proteome</keyword>
<dbReference type="InterPro" id="IPR000601">
    <property type="entry name" value="PKD_dom"/>
</dbReference>
<protein>
    <submittedName>
        <fullName evidence="4">T9SS type B sorting domain-containing protein</fullName>
    </submittedName>
</protein>
<dbReference type="SUPFAM" id="SSF49299">
    <property type="entry name" value="PKD domain"/>
    <property type="match status" value="1"/>
</dbReference>
<accession>A0A562YHZ9</accession>
<dbReference type="InterPro" id="IPR000998">
    <property type="entry name" value="MAM_dom"/>
</dbReference>
<dbReference type="PROSITE" id="PS50093">
    <property type="entry name" value="PKD"/>
    <property type="match status" value="1"/>
</dbReference>
<feature type="domain" description="PKD" evidence="3">
    <location>
        <begin position="1402"/>
        <end position="1458"/>
    </location>
</feature>
<dbReference type="InterPro" id="IPR028974">
    <property type="entry name" value="TSP_type-3_rpt"/>
</dbReference>
<dbReference type="GO" id="GO:0005509">
    <property type="term" value="F:calcium ion binding"/>
    <property type="evidence" value="ECO:0007669"/>
    <property type="project" value="InterPro"/>
</dbReference>
<name>A0A562YHZ9_9FLAO</name>
<dbReference type="PANTHER" id="PTHR10199">
    <property type="entry name" value="THROMBOSPONDIN"/>
    <property type="match status" value="1"/>
</dbReference>